<dbReference type="HAMAP" id="MF_01297">
    <property type="entry name" value="nitrobindin"/>
    <property type="match status" value="1"/>
</dbReference>
<dbReference type="PANTHER" id="PTHR15854:SF4">
    <property type="entry name" value="PEROXYNITRITE ISOMERASE THAP4"/>
    <property type="match status" value="1"/>
</dbReference>
<keyword evidence="1" id="KW-0408">Iron</keyword>
<dbReference type="AlphaFoldDB" id="A0A8J3YXZ2"/>
<protein>
    <recommendedName>
        <fullName evidence="1">Peroxynitrite isomerase</fullName>
        <ecNumber evidence="1">5.99.-.-</ecNumber>
    </recommendedName>
    <alternativeName>
        <fullName evidence="1">Ferric nitrobindin</fullName>
        <shortName evidence="1">Nb(III)</shortName>
    </alternativeName>
</protein>
<keyword evidence="1" id="KW-0349">Heme</keyword>
<dbReference type="InterPro" id="IPR014878">
    <property type="entry name" value="THAP4-like_heme-bd"/>
</dbReference>
<comment type="caution">
    <text evidence="3">The sequence shown here is derived from an EMBL/GenBank/DDBJ whole genome shotgun (WGS) entry which is preliminary data.</text>
</comment>
<keyword evidence="1" id="KW-0413">Isomerase</keyword>
<dbReference type="Pfam" id="PF08768">
    <property type="entry name" value="THAP4_heme-bd"/>
    <property type="match status" value="1"/>
</dbReference>
<evidence type="ECO:0000313" key="3">
    <source>
        <dbReference type="EMBL" id="GIJ53776.1"/>
    </source>
</evidence>
<comment type="similarity">
    <text evidence="1">Belongs to the nitrobindin family.</text>
</comment>
<gene>
    <name evidence="3" type="ORF">Vau01_012920</name>
</gene>
<dbReference type="InterPro" id="IPR012674">
    <property type="entry name" value="Calycin"/>
</dbReference>
<keyword evidence="1" id="KW-0479">Metal-binding</keyword>
<feature type="binding site" description="axial binding residue" evidence="1">
    <location>
        <position position="179"/>
    </location>
    <ligand>
        <name>heme b</name>
        <dbReference type="ChEBI" id="CHEBI:60344"/>
    </ligand>
    <ligandPart>
        <name>Fe</name>
        <dbReference type="ChEBI" id="CHEBI:18248"/>
    </ligandPart>
</feature>
<name>A0A8J3YXZ2_9ACTN</name>
<dbReference type="CDD" id="cd07828">
    <property type="entry name" value="lipocalin_heme-bd-THAP4-like"/>
    <property type="match status" value="1"/>
</dbReference>
<evidence type="ECO:0000256" key="1">
    <source>
        <dbReference type="HAMAP-Rule" id="MF_01297"/>
    </source>
</evidence>
<dbReference type="Proteomes" id="UP000612585">
    <property type="component" value="Unassembled WGS sequence"/>
</dbReference>
<reference evidence="3" key="1">
    <citation type="submission" date="2021-01" db="EMBL/GenBank/DDBJ databases">
        <title>Whole genome shotgun sequence of Virgisporangium aurantiacum NBRC 16421.</title>
        <authorList>
            <person name="Komaki H."/>
            <person name="Tamura T."/>
        </authorList>
    </citation>
    <scope>NUCLEOTIDE SEQUENCE</scope>
    <source>
        <strain evidence="3">NBRC 16421</strain>
    </source>
</reference>
<dbReference type="GO" id="GO:0062213">
    <property type="term" value="F:peroxynitrite isomerase activity"/>
    <property type="evidence" value="ECO:0007669"/>
    <property type="project" value="UniProtKB-UniRule"/>
</dbReference>
<proteinExistence type="inferred from homology"/>
<dbReference type="EMBL" id="BOPG01000009">
    <property type="protein sequence ID" value="GIJ53776.1"/>
    <property type="molecule type" value="Genomic_DNA"/>
</dbReference>
<dbReference type="PANTHER" id="PTHR15854">
    <property type="entry name" value="THAP4 PROTEIN"/>
    <property type="match status" value="1"/>
</dbReference>
<organism evidence="3 4">
    <name type="scientific">Virgisporangium aurantiacum</name>
    <dbReference type="NCBI Taxonomy" id="175570"/>
    <lineage>
        <taxon>Bacteria</taxon>
        <taxon>Bacillati</taxon>
        <taxon>Actinomycetota</taxon>
        <taxon>Actinomycetes</taxon>
        <taxon>Micromonosporales</taxon>
        <taxon>Micromonosporaceae</taxon>
        <taxon>Virgisporangium</taxon>
    </lineage>
</organism>
<dbReference type="Gene3D" id="2.40.128.20">
    <property type="match status" value="1"/>
</dbReference>
<dbReference type="InterPro" id="IPR022939">
    <property type="entry name" value="Nb(III)_bact/plant"/>
</dbReference>
<feature type="domain" description="THAP4-like heme-binding" evidence="2">
    <location>
        <begin position="35"/>
        <end position="186"/>
    </location>
</feature>
<keyword evidence="4" id="KW-1185">Reference proteome</keyword>
<dbReference type="SUPFAM" id="SSF50814">
    <property type="entry name" value="Lipocalins"/>
    <property type="match status" value="1"/>
</dbReference>
<feature type="short sequence motif" description="GXWXGXG" evidence="1">
    <location>
        <begin position="43"/>
        <end position="49"/>
    </location>
</feature>
<dbReference type="EC" id="5.99.-.-" evidence="1"/>
<comment type="cofactor">
    <cofactor evidence="1">
        <name>heme b</name>
        <dbReference type="ChEBI" id="CHEBI:60344"/>
    </cofactor>
    <text evidence="1">Binds 1 heme b group per subunit, that coordinates a highly solvent-exposed Fe(III) atom.</text>
</comment>
<sequence>MSIDRPPWEGVAPVDPYPYEETHDLRHGPDLHPALLGLLPYVGLWRGRGRGGYPTIDDFTYAQEVRFSHDGRPFLAYESRTWILDDEDKPVRPAAREVGWWRARENSDEIEVLITEPTGVMELYFGTIDGLKIEMATDAVVRTPTAKPVAGAHRLYGIVEGALAYVIELAAMGQPLQSHLSARLERVGG</sequence>
<evidence type="ECO:0000313" key="4">
    <source>
        <dbReference type="Proteomes" id="UP000612585"/>
    </source>
</evidence>
<comment type="domain">
    <text evidence="1">Forms a 10-stranded antiparallel beta-barrel structure able to accommodate a hydrophobic ligand in its interior. In fact, this fold hosts the heme group, which is located in a wide surface cleft.</text>
</comment>
<feature type="binding site" evidence="1">
    <location>
        <position position="147"/>
    </location>
    <ligand>
        <name>heme b</name>
        <dbReference type="ChEBI" id="CHEBI:60344"/>
    </ligand>
</feature>
<feature type="binding site" evidence="1">
    <location>
        <position position="55"/>
    </location>
    <ligand>
        <name>heme b</name>
        <dbReference type="ChEBI" id="CHEBI:60344"/>
    </ligand>
</feature>
<dbReference type="InterPro" id="IPR045165">
    <property type="entry name" value="Nitrobindin"/>
</dbReference>
<dbReference type="GO" id="GO:0046872">
    <property type="term" value="F:metal ion binding"/>
    <property type="evidence" value="ECO:0007669"/>
    <property type="project" value="UniProtKB-KW"/>
</dbReference>
<comment type="function">
    <text evidence="1">Heme-binding protein able to scavenge peroxynitrite and to protect free L-tyrosine against peroxynitrite-mediated nitration, by acting as a peroxynitrite isomerase that converts peroxynitrite to nitrate. Therefore, this protein likely plays a role in peroxynitrite sensing and in the detoxification of reactive nitrogen and oxygen species (RNS and ROS, respectively). Is able to bind nitric oxide (NO) in vitro, but may act as a sensor of peroxynitrite levels in vivo.</text>
</comment>
<comment type="pathway">
    <text evidence="1">Nitrogen metabolism.</text>
</comment>
<accession>A0A8J3YXZ2</accession>
<evidence type="ECO:0000259" key="2">
    <source>
        <dbReference type="Pfam" id="PF08768"/>
    </source>
</evidence>
<comment type="catalytic activity">
    <reaction evidence="1">
        <text>peroxynitrite = nitrate</text>
        <dbReference type="Rhea" id="RHEA:63116"/>
        <dbReference type="ChEBI" id="CHEBI:17632"/>
        <dbReference type="ChEBI" id="CHEBI:25941"/>
    </reaction>
</comment>
<dbReference type="GO" id="GO:0020037">
    <property type="term" value="F:heme binding"/>
    <property type="evidence" value="ECO:0007669"/>
    <property type="project" value="UniProtKB-UniRule"/>
</dbReference>